<organism evidence="1 2">
    <name type="scientific">Flavobacterium arsenatis</name>
    <dbReference type="NCBI Taxonomy" id="1484332"/>
    <lineage>
        <taxon>Bacteria</taxon>
        <taxon>Pseudomonadati</taxon>
        <taxon>Bacteroidota</taxon>
        <taxon>Flavobacteriia</taxon>
        <taxon>Flavobacteriales</taxon>
        <taxon>Flavobacteriaceae</taxon>
        <taxon>Flavobacterium</taxon>
    </lineage>
</organism>
<evidence type="ECO:0000313" key="1">
    <source>
        <dbReference type="EMBL" id="MDR6969315.1"/>
    </source>
</evidence>
<protein>
    <submittedName>
        <fullName evidence="1">Uncharacterized protein</fullName>
    </submittedName>
</protein>
<reference evidence="1 2" key="1">
    <citation type="submission" date="2023-07" db="EMBL/GenBank/DDBJ databases">
        <title>Sorghum-associated microbial communities from plants grown in Nebraska, USA.</title>
        <authorList>
            <person name="Schachtman D."/>
        </authorList>
    </citation>
    <scope>NUCLEOTIDE SEQUENCE [LARGE SCALE GENOMIC DNA]</scope>
    <source>
        <strain evidence="1 2">3773</strain>
    </source>
</reference>
<gene>
    <name evidence="1" type="ORF">J2X31_003345</name>
</gene>
<proteinExistence type="predicted"/>
<keyword evidence="2" id="KW-1185">Reference proteome</keyword>
<sequence>MTFPLINISIEKWPNSEDIIEFIVYEKYIYTNNDSVFNEFYKDKLFCDCEGSVFKATRKVKMTQHWRNWLKFLPNVWKTEVIYEATTKTMSIEELREYLMNRISDLDDSDFIQKWLLKVKMAKTYSQLINGE</sequence>
<name>A0ABU1TTW0_9FLAO</name>
<dbReference type="EMBL" id="JAVDVI010000018">
    <property type="protein sequence ID" value="MDR6969315.1"/>
    <property type="molecule type" value="Genomic_DNA"/>
</dbReference>
<evidence type="ECO:0000313" key="2">
    <source>
        <dbReference type="Proteomes" id="UP001255185"/>
    </source>
</evidence>
<comment type="caution">
    <text evidence="1">The sequence shown here is derived from an EMBL/GenBank/DDBJ whole genome shotgun (WGS) entry which is preliminary data.</text>
</comment>
<accession>A0ABU1TTW0</accession>
<dbReference type="Proteomes" id="UP001255185">
    <property type="component" value="Unassembled WGS sequence"/>
</dbReference>
<dbReference type="RefSeq" id="WP_310028233.1">
    <property type="nucleotide sequence ID" value="NZ_JAVDVI010000018.1"/>
</dbReference>